<organism evidence="1 2">
    <name type="scientific">Schizophyllum amplum</name>
    <dbReference type="NCBI Taxonomy" id="97359"/>
    <lineage>
        <taxon>Eukaryota</taxon>
        <taxon>Fungi</taxon>
        <taxon>Dikarya</taxon>
        <taxon>Basidiomycota</taxon>
        <taxon>Agaricomycotina</taxon>
        <taxon>Agaricomycetes</taxon>
        <taxon>Agaricomycetidae</taxon>
        <taxon>Agaricales</taxon>
        <taxon>Schizophyllaceae</taxon>
        <taxon>Schizophyllum</taxon>
    </lineage>
</organism>
<evidence type="ECO:0000313" key="2">
    <source>
        <dbReference type="Proteomes" id="UP000320762"/>
    </source>
</evidence>
<sequence>PITALSPIPVLPPIAKTRYSAFASSYRAFRRLKCIISATSTSSAGSTMPCLMSEW</sequence>
<dbReference type="AlphaFoldDB" id="A0A550BSM6"/>
<comment type="caution">
    <text evidence="1">The sequence shown here is derived from an EMBL/GenBank/DDBJ whole genome shotgun (WGS) entry which is preliminary data.</text>
</comment>
<evidence type="ECO:0000313" key="1">
    <source>
        <dbReference type="EMBL" id="TRM55543.1"/>
    </source>
</evidence>
<dbReference type="Proteomes" id="UP000320762">
    <property type="component" value="Unassembled WGS sequence"/>
</dbReference>
<dbReference type="EMBL" id="VDMD01000123">
    <property type="protein sequence ID" value="TRM55543.1"/>
    <property type="molecule type" value="Genomic_DNA"/>
</dbReference>
<feature type="non-terminal residue" evidence="1">
    <location>
        <position position="1"/>
    </location>
</feature>
<reference evidence="1 2" key="1">
    <citation type="journal article" date="2019" name="New Phytol.">
        <title>Comparative genomics reveals unique wood-decay strategies and fruiting body development in the Schizophyllaceae.</title>
        <authorList>
            <person name="Almasi E."/>
            <person name="Sahu N."/>
            <person name="Krizsan K."/>
            <person name="Balint B."/>
            <person name="Kovacs G.M."/>
            <person name="Kiss B."/>
            <person name="Cseklye J."/>
            <person name="Drula E."/>
            <person name="Henrissat B."/>
            <person name="Nagy I."/>
            <person name="Chovatia M."/>
            <person name="Adam C."/>
            <person name="LaButti K."/>
            <person name="Lipzen A."/>
            <person name="Riley R."/>
            <person name="Grigoriev I.V."/>
            <person name="Nagy L.G."/>
        </authorList>
    </citation>
    <scope>NUCLEOTIDE SEQUENCE [LARGE SCALE GENOMIC DNA]</scope>
    <source>
        <strain evidence="1 2">NL-1724</strain>
    </source>
</reference>
<accession>A0A550BSM6</accession>
<proteinExistence type="predicted"/>
<keyword evidence="2" id="KW-1185">Reference proteome</keyword>
<protein>
    <submittedName>
        <fullName evidence="1">Uncharacterized protein</fullName>
    </submittedName>
</protein>
<name>A0A550BSM6_9AGAR</name>
<feature type="non-terminal residue" evidence="1">
    <location>
        <position position="55"/>
    </location>
</feature>
<gene>
    <name evidence="1" type="ORF">BD626DRAFT_381725</name>
</gene>